<evidence type="ECO:0000256" key="3">
    <source>
        <dbReference type="ARBA" id="ARBA00022741"/>
    </source>
</evidence>
<dbReference type="AlphaFoldDB" id="A0A848GCH7"/>
<evidence type="ECO:0000256" key="2">
    <source>
        <dbReference type="ARBA" id="ARBA00022598"/>
    </source>
</evidence>
<dbReference type="PANTHER" id="PTHR43107">
    <property type="entry name" value="LONG-CHAIN FATTY ACID TRANSPORT PROTEIN"/>
    <property type="match status" value="1"/>
</dbReference>
<organism evidence="7 8">
    <name type="scientific">Zoogloea dura</name>
    <dbReference type="NCBI Taxonomy" id="2728840"/>
    <lineage>
        <taxon>Bacteria</taxon>
        <taxon>Pseudomonadati</taxon>
        <taxon>Pseudomonadota</taxon>
        <taxon>Betaproteobacteria</taxon>
        <taxon>Rhodocyclales</taxon>
        <taxon>Zoogloeaceae</taxon>
        <taxon>Zoogloea</taxon>
    </lineage>
</organism>
<reference evidence="7 8" key="1">
    <citation type="submission" date="2020-04" db="EMBL/GenBank/DDBJ databases">
        <title>Zoogloea sp. G-4-1-14 isolated from soil.</title>
        <authorList>
            <person name="Dahal R.H."/>
        </authorList>
    </citation>
    <scope>NUCLEOTIDE SEQUENCE [LARGE SCALE GENOMIC DNA]</scope>
    <source>
        <strain evidence="7 8">G-4-1-14</strain>
    </source>
</reference>
<keyword evidence="4" id="KW-0067">ATP-binding</keyword>
<feature type="domain" description="AMP-dependent synthetase/ligase" evidence="5">
    <location>
        <begin position="15"/>
        <end position="366"/>
    </location>
</feature>
<dbReference type="Pfam" id="PF00501">
    <property type="entry name" value="AMP-binding"/>
    <property type="match status" value="1"/>
</dbReference>
<gene>
    <name evidence="7" type="ORF">HHL15_22595</name>
</gene>
<dbReference type="RefSeq" id="WP_169148082.1">
    <property type="nucleotide sequence ID" value="NZ_JABBGA010000029.1"/>
</dbReference>
<keyword evidence="3" id="KW-0547">Nucleotide-binding</keyword>
<dbReference type="PANTHER" id="PTHR43107:SF15">
    <property type="entry name" value="FATTY ACID TRANSPORT PROTEIN 3, ISOFORM A"/>
    <property type="match status" value="1"/>
</dbReference>
<sequence length="539" mass="58087">MSERNELILANLIANRAESDPDRDVLTFEHGDGPDEVRTYRQLWDNGCRIAGALGEEGIGKGDFFAILMQNHPEFVDVMVGASISGAVFVPIDPRTRGEKLLYMLRHSGCKGVVCADYSLPAVRDVAAQLPNLRWVWVLGEAGEAPAGLRLRSLAVIQEGPVPAVEIAVSDPAEPMEIMYTSGTTGDPKGVVIRHARWGGVANWNALLGYRADDRPYTGLSLTHGNAQLVTLACSLKLGMRAVFSRRFTKSRLWDIARKYGCTTFTLLGGMTTAIYSEPPRPDDADNPVRFVISAGMPAGIWEDFERRFGVQILEFYGAVEGGLTIKPIGEGPIGSIGKAPPFLKLRLVDEYGADVPPGTQGEIIFQLADGSSPLVDYLHNPEASGKKVHGGWMRMGDIGHQDENGWLFFDFRAGGAIRHNGDFINPAAVEKLLAESPLVADVFVYGVKAASGAPGEKDVVAAVVPTDPRGDAGSTAAALFALCRAGLEPNFVPTYLQWVDEIPKTASEKPIERFLLEAFGADGAHIFTAAGRQSDRAA</sequence>
<proteinExistence type="inferred from homology"/>
<accession>A0A848GCH7</accession>
<dbReference type="InterPro" id="IPR020845">
    <property type="entry name" value="AMP-binding_CS"/>
</dbReference>
<dbReference type="GO" id="GO:0005524">
    <property type="term" value="F:ATP binding"/>
    <property type="evidence" value="ECO:0007669"/>
    <property type="project" value="UniProtKB-KW"/>
</dbReference>
<keyword evidence="2 7" id="KW-0436">Ligase</keyword>
<name>A0A848GCH7_9RHOO</name>
<evidence type="ECO:0000313" key="8">
    <source>
        <dbReference type="Proteomes" id="UP000580043"/>
    </source>
</evidence>
<evidence type="ECO:0000256" key="1">
    <source>
        <dbReference type="ARBA" id="ARBA00006432"/>
    </source>
</evidence>
<dbReference type="GO" id="GO:0044539">
    <property type="term" value="P:long-chain fatty acid import into cell"/>
    <property type="evidence" value="ECO:0007669"/>
    <property type="project" value="TreeGrafter"/>
</dbReference>
<dbReference type="InterPro" id="IPR000873">
    <property type="entry name" value="AMP-dep_synth/lig_dom"/>
</dbReference>
<comment type="similarity">
    <text evidence="1">Belongs to the ATP-dependent AMP-binding enzyme family.</text>
</comment>
<dbReference type="GO" id="GO:0005324">
    <property type="term" value="F:long-chain fatty acid transmembrane transporter activity"/>
    <property type="evidence" value="ECO:0007669"/>
    <property type="project" value="TreeGrafter"/>
</dbReference>
<evidence type="ECO:0000313" key="7">
    <source>
        <dbReference type="EMBL" id="NML28555.1"/>
    </source>
</evidence>
<dbReference type="Proteomes" id="UP000580043">
    <property type="component" value="Unassembled WGS sequence"/>
</dbReference>
<comment type="caution">
    <text evidence="7">The sequence shown here is derived from an EMBL/GenBank/DDBJ whole genome shotgun (WGS) entry which is preliminary data.</text>
</comment>
<dbReference type="Gene3D" id="3.40.50.12780">
    <property type="entry name" value="N-terminal domain of ligase-like"/>
    <property type="match status" value="1"/>
</dbReference>
<dbReference type="Gene3D" id="3.30.300.30">
    <property type="match status" value="1"/>
</dbReference>
<feature type="domain" description="AMP-binding enzyme C-terminal" evidence="6">
    <location>
        <begin position="430"/>
        <end position="510"/>
    </location>
</feature>
<dbReference type="GO" id="GO:0004467">
    <property type="term" value="F:long-chain fatty acid-CoA ligase activity"/>
    <property type="evidence" value="ECO:0007669"/>
    <property type="project" value="TreeGrafter"/>
</dbReference>
<protein>
    <submittedName>
        <fullName evidence="7">ATP-dependent acyl-CoA ligase</fullName>
    </submittedName>
</protein>
<dbReference type="SUPFAM" id="SSF56801">
    <property type="entry name" value="Acetyl-CoA synthetase-like"/>
    <property type="match status" value="1"/>
</dbReference>
<evidence type="ECO:0000259" key="6">
    <source>
        <dbReference type="Pfam" id="PF13193"/>
    </source>
</evidence>
<keyword evidence="8" id="KW-1185">Reference proteome</keyword>
<dbReference type="EMBL" id="JABBGA010000029">
    <property type="protein sequence ID" value="NML28555.1"/>
    <property type="molecule type" value="Genomic_DNA"/>
</dbReference>
<evidence type="ECO:0000256" key="4">
    <source>
        <dbReference type="ARBA" id="ARBA00022840"/>
    </source>
</evidence>
<dbReference type="Pfam" id="PF13193">
    <property type="entry name" value="AMP-binding_C"/>
    <property type="match status" value="1"/>
</dbReference>
<dbReference type="InterPro" id="IPR025110">
    <property type="entry name" value="AMP-bd_C"/>
</dbReference>
<evidence type="ECO:0000259" key="5">
    <source>
        <dbReference type="Pfam" id="PF00501"/>
    </source>
</evidence>
<dbReference type="InterPro" id="IPR042099">
    <property type="entry name" value="ANL_N_sf"/>
</dbReference>
<dbReference type="GO" id="GO:0005886">
    <property type="term" value="C:plasma membrane"/>
    <property type="evidence" value="ECO:0007669"/>
    <property type="project" value="TreeGrafter"/>
</dbReference>
<dbReference type="PROSITE" id="PS00455">
    <property type="entry name" value="AMP_BINDING"/>
    <property type="match status" value="1"/>
</dbReference>
<dbReference type="InterPro" id="IPR045851">
    <property type="entry name" value="AMP-bd_C_sf"/>
</dbReference>